<evidence type="ECO:0008006" key="6">
    <source>
        <dbReference type="Google" id="ProtNLM"/>
    </source>
</evidence>
<sequence length="289" mass="32393">MKKLAILVLTVFLMGIAFPVLADTTTTATTDTTPGVSDTVYASTTSTVSDITYTTSNPDDTTVNDETYQSVPTSGENRLPVDLNILKSLSYYQLKQLKEEIEDLLEQKEEELLEFKGIVTSFDGQFLTVKDKNEEKTFLVTPDTELEVKGELSAGYKAEVKYDPINNEAVKVEAKPVILEFTGTVILFDGKNLTVARGNGEQKTFVITEKTKVEGLGKIKGEKTIKPGYKVGVKYTLTGNAIEVKVIPAKVEKEKEKEKEKERKKESKKEKEQKSETKKFVKKTYYKKR</sequence>
<feature type="signal peptide" evidence="3">
    <location>
        <begin position="1"/>
        <end position="22"/>
    </location>
</feature>
<dbReference type="RefSeq" id="WP_075864767.1">
    <property type="nucleotide sequence ID" value="NZ_BDJL01000010.1"/>
</dbReference>
<dbReference type="STRING" id="661089.ciss_05000"/>
<keyword evidence="1" id="KW-0175">Coiled coil</keyword>
<feature type="region of interest" description="Disordered" evidence="2">
    <location>
        <begin position="253"/>
        <end position="289"/>
    </location>
</feature>
<dbReference type="AlphaFoldDB" id="A0A1L8D0B3"/>
<accession>A0A1L8D0B3</accession>
<evidence type="ECO:0000313" key="5">
    <source>
        <dbReference type="Proteomes" id="UP000187338"/>
    </source>
</evidence>
<feature type="chain" id="PRO_5012882855" description="DUF5666 domain-containing protein" evidence="3">
    <location>
        <begin position="23"/>
        <end position="289"/>
    </location>
</feature>
<evidence type="ECO:0000256" key="2">
    <source>
        <dbReference type="SAM" id="MobiDB-lite"/>
    </source>
</evidence>
<evidence type="ECO:0000256" key="3">
    <source>
        <dbReference type="SAM" id="SignalP"/>
    </source>
</evidence>
<feature type="coiled-coil region" evidence="1">
    <location>
        <begin position="91"/>
        <end position="118"/>
    </location>
</feature>
<feature type="region of interest" description="Disordered" evidence="2">
    <location>
        <begin position="52"/>
        <end position="75"/>
    </location>
</feature>
<organism evidence="4 5">
    <name type="scientific">Carboxydothermus islandicus</name>
    <dbReference type="NCBI Taxonomy" id="661089"/>
    <lineage>
        <taxon>Bacteria</taxon>
        <taxon>Bacillati</taxon>
        <taxon>Bacillota</taxon>
        <taxon>Clostridia</taxon>
        <taxon>Thermoanaerobacterales</taxon>
        <taxon>Thermoanaerobacteraceae</taxon>
        <taxon>Carboxydothermus</taxon>
    </lineage>
</organism>
<keyword evidence="3" id="KW-0732">Signal</keyword>
<proteinExistence type="predicted"/>
<reference evidence="5" key="1">
    <citation type="submission" date="2016-12" db="EMBL/GenBank/DDBJ databases">
        <title>Draft Genome Sequences od Carboxydothermus pertinax and islandicus, Hydrogenogenic Carboxydotrophic Bacteria.</title>
        <authorList>
            <person name="Fukuyama Y."/>
            <person name="Ohmae K."/>
            <person name="Yoneda Y."/>
            <person name="Yoshida T."/>
            <person name="Sako Y."/>
        </authorList>
    </citation>
    <scope>NUCLEOTIDE SEQUENCE [LARGE SCALE GENOMIC DNA]</scope>
    <source>
        <strain evidence="5">SET</strain>
    </source>
</reference>
<dbReference type="Proteomes" id="UP000187338">
    <property type="component" value="Unassembled WGS sequence"/>
</dbReference>
<dbReference type="EMBL" id="BDJL01000010">
    <property type="protein sequence ID" value="GAV24567.1"/>
    <property type="molecule type" value="Genomic_DNA"/>
</dbReference>
<comment type="caution">
    <text evidence="4">The sequence shown here is derived from an EMBL/GenBank/DDBJ whole genome shotgun (WGS) entry which is preliminary data.</text>
</comment>
<evidence type="ECO:0000313" key="4">
    <source>
        <dbReference type="EMBL" id="GAV24567.1"/>
    </source>
</evidence>
<feature type="compositionally biased region" description="Polar residues" evidence="2">
    <location>
        <begin position="57"/>
        <end position="75"/>
    </location>
</feature>
<protein>
    <recommendedName>
        <fullName evidence="6">DUF5666 domain-containing protein</fullName>
    </recommendedName>
</protein>
<feature type="compositionally biased region" description="Basic residues" evidence="2">
    <location>
        <begin position="280"/>
        <end position="289"/>
    </location>
</feature>
<keyword evidence="5" id="KW-1185">Reference proteome</keyword>
<name>A0A1L8D0B3_9THEO</name>
<feature type="compositionally biased region" description="Basic and acidic residues" evidence="2">
    <location>
        <begin position="253"/>
        <end position="279"/>
    </location>
</feature>
<evidence type="ECO:0000256" key="1">
    <source>
        <dbReference type="SAM" id="Coils"/>
    </source>
</evidence>
<gene>
    <name evidence="4" type="ORF">ciss_05000</name>
</gene>